<feature type="compositionally biased region" description="Gly residues" evidence="1">
    <location>
        <begin position="64"/>
        <end position="76"/>
    </location>
</feature>
<keyword evidence="3" id="KW-1185">Reference proteome</keyword>
<accession>A0AA88J4C5</accession>
<feature type="region of interest" description="Disordered" evidence="1">
    <location>
        <begin position="52"/>
        <end position="100"/>
    </location>
</feature>
<name>A0AA88J4C5_FICCA</name>
<reference evidence="2" key="1">
    <citation type="submission" date="2023-07" db="EMBL/GenBank/DDBJ databases">
        <title>draft genome sequence of fig (Ficus carica).</title>
        <authorList>
            <person name="Takahashi T."/>
            <person name="Nishimura K."/>
        </authorList>
    </citation>
    <scope>NUCLEOTIDE SEQUENCE</scope>
</reference>
<organism evidence="2 3">
    <name type="scientific">Ficus carica</name>
    <name type="common">Common fig</name>
    <dbReference type="NCBI Taxonomy" id="3494"/>
    <lineage>
        <taxon>Eukaryota</taxon>
        <taxon>Viridiplantae</taxon>
        <taxon>Streptophyta</taxon>
        <taxon>Embryophyta</taxon>
        <taxon>Tracheophyta</taxon>
        <taxon>Spermatophyta</taxon>
        <taxon>Magnoliopsida</taxon>
        <taxon>eudicotyledons</taxon>
        <taxon>Gunneridae</taxon>
        <taxon>Pentapetalae</taxon>
        <taxon>rosids</taxon>
        <taxon>fabids</taxon>
        <taxon>Rosales</taxon>
        <taxon>Moraceae</taxon>
        <taxon>Ficeae</taxon>
        <taxon>Ficus</taxon>
    </lineage>
</organism>
<proteinExistence type="predicted"/>
<dbReference type="EMBL" id="BTGU01000117">
    <property type="protein sequence ID" value="GMN61775.1"/>
    <property type="molecule type" value="Genomic_DNA"/>
</dbReference>
<sequence>MESEERKRNGLGSVGVAGADAECWRGHQIWREEQTQIRVGVGVTGRRRAVLEGGGAATRPSSESGGGPNPVPGGGVARPASSRLDVGDRFVGAVGRGKER</sequence>
<dbReference type="Proteomes" id="UP001187192">
    <property type="component" value="Unassembled WGS sequence"/>
</dbReference>
<evidence type="ECO:0000256" key="1">
    <source>
        <dbReference type="SAM" id="MobiDB-lite"/>
    </source>
</evidence>
<evidence type="ECO:0000313" key="3">
    <source>
        <dbReference type="Proteomes" id="UP001187192"/>
    </source>
</evidence>
<gene>
    <name evidence="2" type="ORF">TIFTF001_030863</name>
</gene>
<dbReference type="AlphaFoldDB" id="A0AA88J4C5"/>
<comment type="caution">
    <text evidence="2">The sequence shown here is derived from an EMBL/GenBank/DDBJ whole genome shotgun (WGS) entry which is preliminary data.</text>
</comment>
<evidence type="ECO:0000313" key="2">
    <source>
        <dbReference type="EMBL" id="GMN61775.1"/>
    </source>
</evidence>
<protein>
    <submittedName>
        <fullName evidence="2">Uncharacterized protein</fullName>
    </submittedName>
</protein>